<name>A0ABN2DLS8_9ACTN</name>
<reference evidence="1 2" key="1">
    <citation type="journal article" date="2019" name="Int. J. Syst. Evol. Microbiol.">
        <title>The Global Catalogue of Microorganisms (GCM) 10K type strain sequencing project: providing services to taxonomists for standard genome sequencing and annotation.</title>
        <authorList>
            <consortium name="The Broad Institute Genomics Platform"/>
            <consortium name="The Broad Institute Genome Sequencing Center for Infectious Disease"/>
            <person name="Wu L."/>
            <person name="Ma J."/>
        </authorList>
    </citation>
    <scope>NUCLEOTIDE SEQUENCE [LARGE SCALE GENOMIC DNA]</scope>
    <source>
        <strain evidence="1 2">JCM 14969</strain>
    </source>
</reference>
<sequence length="186" mass="19492">MVDRDIPGARPKHNSDAELLRDPAVAAGRALRAWIAEHPDDSAAGGVRILKDHKSVVVYWKGAVPAGLQSLAAAQPAPVTFQAAAYSAAELGAAVHETMVNNNPAVSSAAPLPDYSGIQITLSSKAPPNTLVQAKASSTIPIVLRGVNDPKPLDRRTPLATSTHWRMAAPRPMHGVEIQPRSSAAV</sequence>
<evidence type="ECO:0000313" key="2">
    <source>
        <dbReference type="Proteomes" id="UP001500393"/>
    </source>
</evidence>
<accession>A0ABN2DLS8</accession>
<dbReference type="EMBL" id="BAAAOS010000020">
    <property type="protein sequence ID" value="GAA1579909.1"/>
    <property type="molecule type" value="Genomic_DNA"/>
</dbReference>
<comment type="caution">
    <text evidence="1">The sequence shown here is derived from an EMBL/GenBank/DDBJ whole genome shotgun (WGS) entry which is preliminary data.</text>
</comment>
<organism evidence="1 2">
    <name type="scientific">Kribbella sancticallisti</name>
    <dbReference type="NCBI Taxonomy" id="460087"/>
    <lineage>
        <taxon>Bacteria</taxon>
        <taxon>Bacillati</taxon>
        <taxon>Actinomycetota</taxon>
        <taxon>Actinomycetes</taxon>
        <taxon>Propionibacteriales</taxon>
        <taxon>Kribbellaceae</taxon>
        <taxon>Kribbella</taxon>
    </lineage>
</organism>
<proteinExistence type="predicted"/>
<evidence type="ECO:0000313" key="1">
    <source>
        <dbReference type="EMBL" id="GAA1579909.1"/>
    </source>
</evidence>
<protein>
    <submittedName>
        <fullName evidence="1">Uncharacterized protein</fullName>
    </submittedName>
</protein>
<keyword evidence="2" id="KW-1185">Reference proteome</keyword>
<gene>
    <name evidence="1" type="ORF">GCM10009789_37110</name>
</gene>
<dbReference type="Proteomes" id="UP001500393">
    <property type="component" value="Unassembled WGS sequence"/>
</dbReference>